<feature type="transmembrane region" description="Helical" evidence="7">
    <location>
        <begin position="371"/>
        <end position="396"/>
    </location>
</feature>
<proteinExistence type="inferred from homology"/>
<comment type="subcellular location">
    <subcellularLocation>
        <location evidence="1">Membrane</location>
        <topology evidence="1">Multi-pass membrane protein</topology>
    </subcellularLocation>
</comment>
<evidence type="ECO:0000256" key="6">
    <source>
        <dbReference type="ARBA" id="ARBA00023180"/>
    </source>
</evidence>
<evidence type="ECO:0000313" key="9">
    <source>
        <dbReference type="Proteomes" id="UP000887116"/>
    </source>
</evidence>
<keyword evidence="3 7" id="KW-0812">Transmembrane</keyword>
<protein>
    <submittedName>
        <fullName evidence="8">Transmembrane protein 161B</fullName>
    </submittedName>
</protein>
<feature type="transmembrane region" description="Helical" evidence="7">
    <location>
        <begin position="136"/>
        <end position="161"/>
    </location>
</feature>
<keyword evidence="5 7" id="KW-0472">Membrane</keyword>
<evidence type="ECO:0000256" key="4">
    <source>
        <dbReference type="ARBA" id="ARBA00022989"/>
    </source>
</evidence>
<comment type="caution">
    <text evidence="8">The sequence shown here is derived from an EMBL/GenBank/DDBJ whole genome shotgun (WGS) entry which is preliminary data.</text>
</comment>
<feature type="transmembrane region" description="Helical" evidence="7">
    <location>
        <begin position="320"/>
        <end position="338"/>
    </location>
</feature>
<organism evidence="8 9">
    <name type="scientific">Trichonephila clavata</name>
    <name type="common">Joro spider</name>
    <name type="synonym">Nephila clavata</name>
    <dbReference type="NCBI Taxonomy" id="2740835"/>
    <lineage>
        <taxon>Eukaryota</taxon>
        <taxon>Metazoa</taxon>
        <taxon>Ecdysozoa</taxon>
        <taxon>Arthropoda</taxon>
        <taxon>Chelicerata</taxon>
        <taxon>Arachnida</taxon>
        <taxon>Araneae</taxon>
        <taxon>Araneomorphae</taxon>
        <taxon>Entelegynae</taxon>
        <taxon>Araneoidea</taxon>
        <taxon>Nephilidae</taxon>
        <taxon>Trichonephila</taxon>
    </lineage>
</organism>
<name>A0A8X6LMG1_TRICU</name>
<feature type="transmembrane region" description="Helical" evidence="7">
    <location>
        <begin position="454"/>
        <end position="480"/>
    </location>
</feature>
<evidence type="ECO:0000256" key="2">
    <source>
        <dbReference type="ARBA" id="ARBA00009706"/>
    </source>
</evidence>
<feature type="transmembrane region" description="Helical" evidence="7">
    <location>
        <begin position="173"/>
        <end position="191"/>
    </location>
</feature>
<gene>
    <name evidence="8" type="primary">TMEM161B</name>
    <name evidence="8" type="ORF">TNCT_452561</name>
</gene>
<keyword evidence="4 7" id="KW-1133">Transmembrane helix</keyword>
<comment type="similarity">
    <text evidence="2">Belongs to the TMEM161 family.</text>
</comment>
<dbReference type="PANTHER" id="PTHR13624">
    <property type="entry name" value="RE42071P"/>
    <property type="match status" value="1"/>
</dbReference>
<feature type="transmembrane region" description="Helical" evidence="7">
    <location>
        <begin position="108"/>
        <end position="130"/>
    </location>
</feature>
<sequence>MAIFGVQLVVTMVMASVLQKVSAHFSVARWLLSYRLTRYLHPTDEELLSVAGLQRVNGQKKGKKGKDRKDDDKDSEFMVPKNLELQLDVAAVHPNDMIQLHYYSEYQWLLDFSLCALIVYVVTEVYYYLIPAKDEVNLSVLWCILVVGFAAKILLSLTALYFRGEEAVGERSLCLTAGFLFFFLAMIVLIADEDFLEFGLEPAYSSFNASAHTFLMDQGLDSSGPASKLMFKLSLALWCGFIGSFFTFPGLRLARMHKDALKYCSERPFLKTLLHISFISPMFIVLMWVKPVSRHYFTERTWPGIPEALMSSDAFDTTRLVLIIVIVAMRFLLMPHYLQSYLNMAPEKLKNLRKEAGKISNVELQKMVARVFYYLCVVTLQYLTPLMLCLFSALLLKTLGDYKWSSYVGAESSVEIVNATATKISPLPVGNDILESSQQFSLTLLSLKKVFTPILYRGILGFMTWWLCAVLNLSSAFVLFGFENICQEFKLCKCF</sequence>
<keyword evidence="6" id="KW-0325">Glycoprotein</keyword>
<evidence type="ECO:0000256" key="5">
    <source>
        <dbReference type="ARBA" id="ARBA00023136"/>
    </source>
</evidence>
<evidence type="ECO:0000256" key="7">
    <source>
        <dbReference type="SAM" id="Phobius"/>
    </source>
</evidence>
<evidence type="ECO:0000313" key="8">
    <source>
        <dbReference type="EMBL" id="GFR12864.1"/>
    </source>
</evidence>
<dbReference type="InterPro" id="IPR019395">
    <property type="entry name" value="Transmembrane_161A/B"/>
</dbReference>
<dbReference type="OrthoDB" id="784140at2759"/>
<dbReference type="Proteomes" id="UP000887116">
    <property type="component" value="Unassembled WGS sequence"/>
</dbReference>
<dbReference type="PANTHER" id="PTHR13624:SF6">
    <property type="entry name" value="EMEI"/>
    <property type="match status" value="1"/>
</dbReference>
<evidence type="ECO:0000256" key="1">
    <source>
        <dbReference type="ARBA" id="ARBA00004141"/>
    </source>
</evidence>
<evidence type="ECO:0000256" key="3">
    <source>
        <dbReference type="ARBA" id="ARBA00022692"/>
    </source>
</evidence>
<dbReference type="Pfam" id="PF10268">
    <property type="entry name" value="Tmemb_161AB"/>
    <property type="match status" value="1"/>
</dbReference>
<feature type="transmembrane region" description="Helical" evidence="7">
    <location>
        <begin position="6"/>
        <end position="32"/>
    </location>
</feature>
<keyword evidence="9" id="KW-1185">Reference proteome</keyword>
<feature type="transmembrane region" description="Helical" evidence="7">
    <location>
        <begin position="229"/>
        <end position="248"/>
    </location>
</feature>
<dbReference type="AlphaFoldDB" id="A0A8X6LMG1"/>
<reference evidence="8" key="1">
    <citation type="submission" date="2020-07" db="EMBL/GenBank/DDBJ databases">
        <title>Multicomponent nature underlies the extraordinary mechanical properties of spider dragline silk.</title>
        <authorList>
            <person name="Kono N."/>
            <person name="Nakamura H."/>
            <person name="Mori M."/>
            <person name="Yoshida Y."/>
            <person name="Ohtoshi R."/>
            <person name="Malay A.D."/>
            <person name="Moran D.A.P."/>
            <person name="Tomita M."/>
            <person name="Numata K."/>
            <person name="Arakawa K."/>
        </authorList>
    </citation>
    <scope>NUCLEOTIDE SEQUENCE</scope>
</reference>
<feature type="transmembrane region" description="Helical" evidence="7">
    <location>
        <begin position="269"/>
        <end position="289"/>
    </location>
</feature>
<dbReference type="GO" id="GO:0016020">
    <property type="term" value="C:membrane"/>
    <property type="evidence" value="ECO:0007669"/>
    <property type="project" value="UniProtKB-SubCell"/>
</dbReference>
<accession>A0A8X6LMG1</accession>
<dbReference type="EMBL" id="BMAO01026846">
    <property type="protein sequence ID" value="GFR12864.1"/>
    <property type="molecule type" value="Genomic_DNA"/>
</dbReference>